<evidence type="ECO:0000313" key="4">
    <source>
        <dbReference type="Proteomes" id="UP000216867"/>
    </source>
</evidence>
<reference evidence="3 4" key="1">
    <citation type="submission" date="2017-04" db="EMBL/GenBank/DDBJ databases">
        <title>Kefir bacterial isolates.</title>
        <authorList>
            <person name="Kim Y."/>
            <person name="Blasche S."/>
            <person name="Patil K.R."/>
        </authorList>
    </citation>
    <scope>NUCLEOTIDE SEQUENCE [LARGE SCALE GENOMIC DNA]</scope>
    <source>
        <strain evidence="3 4">OG2</strain>
    </source>
</reference>
<dbReference type="InterPro" id="IPR051448">
    <property type="entry name" value="CdaR-like_regulators"/>
</dbReference>
<proteinExistence type="predicted"/>
<evidence type="ECO:0000259" key="2">
    <source>
        <dbReference type="Pfam" id="PF13556"/>
    </source>
</evidence>
<dbReference type="InterPro" id="IPR025736">
    <property type="entry name" value="PucR_C-HTH_dom"/>
</dbReference>
<gene>
    <name evidence="3" type="ORF">B8X04_11555</name>
</gene>
<dbReference type="Pfam" id="PF07905">
    <property type="entry name" value="PucR"/>
    <property type="match status" value="1"/>
</dbReference>
<dbReference type="Pfam" id="PF13556">
    <property type="entry name" value="HTH_30"/>
    <property type="match status" value="1"/>
</dbReference>
<evidence type="ECO:0000313" key="3">
    <source>
        <dbReference type="EMBL" id="PAK95119.1"/>
    </source>
</evidence>
<feature type="domain" description="Purine catabolism PurC-like" evidence="1">
    <location>
        <begin position="17"/>
        <end position="140"/>
    </location>
</feature>
<dbReference type="PANTHER" id="PTHR33744:SF1">
    <property type="entry name" value="DNA-BINDING TRANSCRIPTIONAL ACTIVATOR ADER"/>
    <property type="match status" value="1"/>
</dbReference>
<dbReference type="Proteomes" id="UP000216867">
    <property type="component" value="Unassembled WGS sequence"/>
</dbReference>
<protein>
    <submittedName>
        <fullName evidence="3">Transcriptional regulator</fullName>
    </submittedName>
</protein>
<evidence type="ECO:0000259" key="1">
    <source>
        <dbReference type="Pfam" id="PF07905"/>
    </source>
</evidence>
<dbReference type="Gene3D" id="1.10.10.2840">
    <property type="entry name" value="PucR C-terminal helix-turn-helix domain"/>
    <property type="match status" value="1"/>
</dbReference>
<feature type="domain" description="PucR C-terminal helix-turn-helix" evidence="2">
    <location>
        <begin position="473"/>
        <end position="529"/>
    </location>
</feature>
<dbReference type="EMBL" id="NCWY01000009">
    <property type="protein sequence ID" value="PAK95119.1"/>
    <property type="molecule type" value="Genomic_DNA"/>
</dbReference>
<organism evidence="3 4">
    <name type="scientific">Brevibacterium casei</name>
    <dbReference type="NCBI Taxonomy" id="33889"/>
    <lineage>
        <taxon>Bacteria</taxon>
        <taxon>Bacillati</taxon>
        <taxon>Actinomycetota</taxon>
        <taxon>Actinomycetes</taxon>
        <taxon>Micrococcales</taxon>
        <taxon>Brevibacteriaceae</taxon>
        <taxon>Brevibacterium</taxon>
    </lineage>
</organism>
<dbReference type="RefSeq" id="WP_095376372.1">
    <property type="nucleotide sequence ID" value="NZ_NCWY01000009.1"/>
</dbReference>
<comment type="caution">
    <text evidence="3">The sequence shown here is derived from an EMBL/GenBank/DDBJ whole genome shotgun (WGS) entry which is preliminary data.</text>
</comment>
<dbReference type="AlphaFoldDB" id="A0A269ZBT2"/>
<dbReference type="InterPro" id="IPR042070">
    <property type="entry name" value="PucR_C-HTH_sf"/>
</dbReference>
<accession>A0A269ZBT2</accession>
<dbReference type="PANTHER" id="PTHR33744">
    <property type="entry name" value="CARBOHYDRATE DIACID REGULATOR"/>
    <property type="match status" value="1"/>
</dbReference>
<name>A0A269ZBT2_9MICO</name>
<dbReference type="InterPro" id="IPR012914">
    <property type="entry name" value="PucR_dom"/>
</dbReference>
<sequence length="535" mass="57554">MNNERSEATASLTVAGVLDLEEIRGGAPEIVAGEAGLDRAIRWVHIADSEHVEQFLEGGELVLTTAQTFRRSPAAMTVFLDQLEAAGAVGVVVELVDDAGAPDEQAAEVVRHAASGRELPVVVLTHRIKFVRITEVAHRSLLAEQLGRLERAREIHETYTQLSLERAEVSAIVSRTAELLGAPVVLEDVAHRVLAQAGPGAEALVANWVALVSGADAYVRRDWPQIPVGLQSRRWGRLVVPGLPTGAANVEQIIERAAQALTLTRMAETDERDLLLQAQAGFVRELMDVGAADEAQARTRARSLGFEPPGASRLVPAVIRLDRDPSTDPTRIQLWERALIQEATAAAARAGVATLSTGLQSGSFGLVLALPGRGDESKALHRVFEEIADLGTTWAVGVGRSSSSLLTAVSRLESAAQVAEVVATLDVREQVFYRAGDVRLRGLLALLGDDPRLRGFAEGELGPLLESADEEMLDFLELVLTHGGNKSAVARAGFLSRPALYARLAKLQDRLGVSLDDAESRTALHVALLWWRMNR</sequence>